<dbReference type="EMBL" id="LAZR01007074">
    <property type="protein sequence ID" value="KKM87643.1"/>
    <property type="molecule type" value="Genomic_DNA"/>
</dbReference>
<evidence type="ECO:0008006" key="2">
    <source>
        <dbReference type="Google" id="ProtNLM"/>
    </source>
</evidence>
<gene>
    <name evidence="1" type="ORF">LCGC14_1266850</name>
</gene>
<sequence length="164" mass="18903">MIIFNSSPLIHLTKIGKIEYVLNMFDFIVIPSEVYSEVIEEGIKEGFSDAILLNNYFKNKKIKRMEIIKPDLILKDYLHPGEYEAIILAQQLDGLLVMDDRKARTVAEQKNLEVLTTADVLLLLLKENMINSTLFQLNLGKYSANGWLAPDIYKKYLTEGKKYE</sequence>
<dbReference type="Pfam" id="PF11848">
    <property type="entry name" value="DUF3368"/>
    <property type="match status" value="1"/>
</dbReference>
<dbReference type="InterPro" id="IPR021799">
    <property type="entry name" value="PIN-like_prokaryotic"/>
</dbReference>
<dbReference type="AlphaFoldDB" id="A0A0F9L159"/>
<name>A0A0F9L159_9ZZZZ</name>
<organism evidence="1">
    <name type="scientific">marine sediment metagenome</name>
    <dbReference type="NCBI Taxonomy" id="412755"/>
    <lineage>
        <taxon>unclassified sequences</taxon>
        <taxon>metagenomes</taxon>
        <taxon>ecological metagenomes</taxon>
    </lineage>
</organism>
<dbReference type="PANTHER" id="PTHR39550">
    <property type="entry name" value="SLL0658 PROTEIN"/>
    <property type="match status" value="1"/>
</dbReference>
<proteinExistence type="predicted"/>
<protein>
    <recommendedName>
        <fullName evidence="2">PIN domain-containing protein</fullName>
    </recommendedName>
</protein>
<dbReference type="PANTHER" id="PTHR39550:SF1">
    <property type="entry name" value="SLL0658 PROTEIN"/>
    <property type="match status" value="1"/>
</dbReference>
<reference evidence="1" key="1">
    <citation type="journal article" date="2015" name="Nature">
        <title>Complex archaea that bridge the gap between prokaryotes and eukaryotes.</title>
        <authorList>
            <person name="Spang A."/>
            <person name="Saw J.H."/>
            <person name="Jorgensen S.L."/>
            <person name="Zaremba-Niedzwiedzka K."/>
            <person name="Martijn J."/>
            <person name="Lind A.E."/>
            <person name="van Eijk R."/>
            <person name="Schleper C."/>
            <person name="Guy L."/>
            <person name="Ettema T.J."/>
        </authorList>
    </citation>
    <scope>NUCLEOTIDE SEQUENCE</scope>
</reference>
<accession>A0A0F9L159</accession>
<comment type="caution">
    <text evidence="1">The sequence shown here is derived from an EMBL/GenBank/DDBJ whole genome shotgun (WGS) entry which is preliminary data.</text>
</comment>
<evidence type="ECO:0000313" key="1">
    <source>
        <dbReference type="EMBL" id="KKM87643.1"/>
    </source>
</evidence>